<organism evidence="19 20">
    <name type="scientific">Rhamnella rubrinervis</name>
    <dbReference type="NCBI Taxonomy" id="2594499"/>
    <lineage>
        <taxon>Eukaryota</taxon>
        <taxon>Viridiplantae</taxon>
        <taxon>Streptophyta</taxon>
        <taxon>Embryophyta</taxon>
        <taxon>Tracheophyta</taxon>
        <taxon>Spermatophyta</taxon>
        <taxon>Magnoliopsida</taxon>
        <taxon>eudicotyledons</taxon>
        <taxon>Gunneridae</taxon>
        <taxon>Pentapetalae</taxon>
        <taxon>rosids</taxon>
        <taxon>fabids</taxon>
        <taxon>Rosales</taxon>
        <taxon>Rhamnaceae</taxon>
        <taxon>rhamnoid group</taxon>
        <taxon>Rhamneae</taxon>
        <taxon>Rhamnella</taxon>
    </lineage>
</organism>
<keyword evidence="7" id="KW-0479">Metal-binding</keyword>
<evidence type="ECO:0000256" key="16">
    <source>
        <dbReference type="SAM" id="MobiDB-lite"/>
    </source>
</evidence>
<keyword evidence="8 17" id="KW-0732">Signal</keyword>
<dbReference type="InterPro" id="IPR013083">
    <property type="entry name" value="Znf_RING/FYVE/PHD"/>
</dbReference>
<evidence type="ECO:0000256" key="2">
    <source>
        <dbReference type="ARBA" id="ARBA00004167"/>
    </source>
</evidence>
<evidence type="ECO:0000256" key="3">
    <source>
        <dbReference type="ARBA" id="ARBA00004906"/>
    </source>
</evidence>
<evidence type="ECO:0000256" key="8">
    <source>
        <dbReference type="ARBA" id="ARBA00022729"/>
    </source>
</evidence>
<dbReference type="PANTHER" id="PTHR46539:SF2">
    <property type="entry name" value="RING-H2 FINGER PROTEIN ATL43"/>
    <property type="match status" value="1"/>
</dbReference>
<evidence type="ECO:0000256" key="6">
    <source>
        <dbReference type="ARBA" id="ARBA00022692"/>
    </source>
</evidence>
<dbReference type="GO" id="GO:0061630">
    <property type="term" value="F:ubiquitin protein ligase activity"/>
    <property type="evidence" value="ECO:0007669"/>
    <property type="project" value="UniProtKB-EC"/>
</dbReference>
<evidence type="ECO:0000256" key="14">
    <source>
        <dbReference type="ARBA" id="ARBA00024209"/>
    </source>
</evidence>
<evidence type="ECO:0000256" key="11">
    <source>
        <dbReference type="ARBA" id="ARBA00022833"/>
    </source>
</evidence>
<evidence type="ECO:0000256" key="15">
    <source>
        <dbReference type="PROSITE-ProRule" id="PRU00175"/>
    </source>
</evidence>
<dbReference type="CDD" id="cd16461">
    <property type="entry name" value="RING-H2_EL5-like"/>
    <property type="match status" value="1"/>
</dbReference>
<evidence type="ECO:0000259" key="18">
    <source>
        <dbReference type="PROSITE" id="PS50089"/>
    </source>
</evidence>
<feature type="compositionally biased region" description="Polar residues" evidence="16">
    <location>
        <begin position="166"/>
        <end position="179"/>
    </location>
</feature>
<keyword evidence="10" id="KW-0833">Ubl conjugation pathway</keyword>
<evidence type="ECO:0000256" key="5">
    <source>
        <dbReference type="ARBA" id="ARBA00022679"/>
    </source>
</evidence>
<evidence type="ECO:0000256" key="12">
    <source>
        <dbReference type="ARBA" id="ARBA00022989"/>
    </source>
</evidence>
<dbReference type="PANTHER" id="PTHR46539">
    <property type="entry name" value="E3 UBIQUITIN-PROTEIN LIGASE ATL42"/>
    <property type="match status" value="1"/>
</dbReference>
<keyword evidence="20" id="KW-1185">Reference proteome</keyword>
<reference evidence="19" key="1">
    <citation type="submission" date="2020-03" db="EMBL/GenBank/DDBJ databases">
        <title>A high-quality chromosome-level genome assembly of a woody plant with both climbing and erect habits, Rhamnella rubrinervis.</title>
        <authorList>
            <person name="Lu Z."/>
            <person name="Yang Y."/>
            <person name="Zhu X."/>
            <person name="Sun Y."/>
        </authorList>
    </citation>
    <scope>NUCLEOTIDE SEQUENCE</scope>
    <source>
        <strain evidence="19">BYM</strain>
        <tissue evidence="19">Leaf</tissue>
    </source>
</reference>
<sequence length="401" mass="44296">MFSITLLLLLYAKHCKRGTLIAVGYGGSHSMNSRGGGINAPNLSSYRKNSGIDRSVVESLPVFRFGSLLGQKDGLECAVCLTRFESTEVLRLLPKCKHAFHVECVDTWLDAHSTCPLCRYRVDPEDILLVEDAKIFHHHQNQVPPPEPPPEDDDNEEEEEEDKDTVSNIESGRESTNSKFGRVSGRHSSAGERGTRFLQILVQKHLSGPATDTASCRRSLDSWSLQKKKNESVAMGCFDRPRKDGLLLTEGRQAQREDWSIESLYHPPDAVGSTRVTTRQQQRNMLVALQRNKEEEGEEEVMGNGNGNGIDGTALTLSSSSTATATTTGSPPVQISSVQRSSSFTIGGLHRKRRNLGISMNEESSGIKWVTECHNTSSSTGYSRVAPRVTWSNRPIVFPLI</sequence>
<gene>
    <name evidence="19" type="ORF">FNV43_RR03175</name>
</gene>
<evidence type="ECO:0000256" key="17">
    <source>
        <dbReference type="SAM" id="SignalP"/>
    </source>
</evidence>
<proteinExistence type="inferred from homology"/>
<evidence type="ECO:0000256" key="1">
    <source>
        <dbReference type="ARBA" id="ARBA00000900"/>
    </source>
</evidence>
<keyword evidence="9 15" id="KW-0863">Zinc-finger</keyword>
<feature type="region of interest" description="Disordered" evidence="16">
    <location>
        <begin position="292"/>
        <end position="339"/>
    </location>
</feature>
<dbReference type="GO" id="GO:0008270">
    <property type="term" value="F:zinc ion binding"/>
    <property type="evidence" value="ECO:0007669"/>
    <property type="project" value="UniProtKB-KW"/>
</dbReference>
<comment type="caution">
    <text evidence="19">The sequence shown here is derived from an EMBL/GenBank/DDBJ whole genome shotgun (WGS) entry which is preliminary data.</text>
</comment>
<evidence type="ECO:0000256" key="10">
    <source>
        <dbReference type="ARBA" id="ARBA00022786"/>
    </source>
</evidence>
<dbReference type="GO" id="GO:0016020">
    <property type="term" value="C:membrane"/>
    <property type="evidence" value="ECO:0007669"/>
    <property type="project" value="UniProtKB-SubCell"/>
</dbReference>
<protein>
    <recommendedName>
        <fullName evidence="4">RING-type E3 ubiquitin transferase</fullName>
        <ecNumber evidence="4">2.3.2.27</ecNumber>
    </recommendedName>
</protein>
<feature type="compositionally biased region" description="Low complexity" evidence="16">
    <location>
        <begin position="312"/>
        <end position="330"/>
    </location>
</feature>
<feature type="chain" id="PRO_5035458450" description="RING-type E3 ubiquitin transferase" evidence="17">
    <location>
        <begin position="19"/>
        <end position="401"/>
    </location>
</feature>
<evidence type="ECO:0000256" key="4">
    <source>
        <dbReference type="ARBA" id="ARBA00012483"/>
    </source>
</evidence>
<comment type="catalytic activity">
    <reaction evidence="1">
        <text>S-ubiquitinyl-[E2 ubiquitin-conjugating enzyme]-L-cysteine + [acceptor protein]-L-lysine = [E2 ubiquitin-conjugating enzyme]-L-cysteine + N(6)-ubiquitinyl-[acceptor protein]-L-lysine.</text>
        <dbReference type="EC" id="2.3.2.27"/>
    </reaction>
</comment>
<dbReference type="OrthoDB" id="8062037at2759"/>
<evidence type="ECO:0000256" key="13">
    <source>
        <dbReference type="ARBA" id="ARBA00023136"/>
    </source>
</evidence>
<feature type="compositionally biased region" description="Acidic residues" evidence="16">
    <location>
        <begin position="149"/>
        <end position="163"/>
    </location>
</feature>
<dbReference type="SUPFAM" id="SSF57850">
    <property type="entry name" value="RING/U-box"/>
    <property type="match status" value="1"/>
</dbReference>
<dbReference type="SMART" id="SM00184">
    <property type="entry name" value="RING"/>
    <property type="match status" value="1"/>
</dbReference>
<comment type="similarity">
    <text evidence="14">Belongs to the RING-type zinc finger family. ATL subfamily.</text>
</comment>
<dbReference type="EC" id="2.3.2.27" evidence="4"/>
<evidence type="ECO:0000256" key="9">
    <source>
        <dbReference type="ARBA" id="ARBA00022771"/>
    </source>
</evidence>
<dbReference type="PROSITE" id="PS50089">
    <property type="entry name" value="ZF_RING_2"/>
    <property type="match status" value="1"/>
</dbReference>
<comment type="pathway">
    <text evidence="3">Protein modification; protein ubiquitination.</text>
</comment>
<dbReference type="FunFam" id="3.30.40.10:FF:000285">
    <property type="entry name" value="RING-H2 finger protein ATL43"/>
    <property type="match status" value="1"/>
</dbReference>
<evidence type="ECO:0000256" key="7">
    <source>
        <dbReference type="ARBA" id="ARBA00022723"/>
    </source>
</evidence>
<feature type="region of interest" description="Disordered" evidence="16">
    <location>
        <begin position="138"/>
        <end position="191"/>
    </location>
</feature>
<dbReference type="Proteomes" id="UP000796880">
    <property type="component" value="Unassembled WGS sequence"/>
</dbReference>
<evidence type="ECO:0000313" key="20">
    <source>
        <dbReference type="Proteomes" id="UP000796880"/>
    </source>
</evidence>
<keyword evidence="5" id="KW-0808">Transferase</keyword>
<feature type="signal peptide" evidence="17">
    <location>
        <begin position="1"/>
        <end position="18"/>
    </location>
</feature>
<keyword evidence="13" id="KW-0472">Membrane</keyword>
<dbReference type="EMBL" id="VOIH02000002">
    <property type="protein sequence ID" value="KAF3452742.1"/>
    <property type="molecule type" value="Genomic_DNA"/>
</dbReference>
<accession>A0A8K0HHI3</accession>
<comment type="subcellular location">
    <subcellularLocation>
        <location evidence="2">Membrane</location>
        <topology evidence="2">Single-pass membrane protein</topology>
    </subcellularLocation>
</comment>
<keyword evidence="12" id="KW-1133">Transmembrane helix</keyword>
<dbReference type="AlphaFoldDB" id="A0A8K0HHI3"/>
<dbReference type="InterPro" id="IPR001841">
    <property type="entry name" value="Znf_RING"/>
</dbReference>
<keyword evidence="11" id="KW-0862">Zinc</keyword>
<evidence type="ECO:0000313" key="19">
    <source>
        <dbReference type="EMBL" id="KAF3452742.1"/>
    </source>
</evidence>
<dbReference type="Pfam" id="PF13639">
    <property type="entry name" value="zf-RING_2"/>
    <property type="match status" value="1"/>
</dbReference>
<dbReference type="Gene3D" id="3.30.40.10">
    <property type="entry name" value="Zinc/RING finger domain, C3HC4 (zinc finger)"/>
    <property type="match status" value="1"/>
</dbReference>
<name>A0A8K0HHI3_9ROSA</name>
<feature type="domain" description="RING-type" evidence="18">
    <location>
        <begin position="77"/>
        <end position="119"/>
    </location>
</feature>
<keyword evidence="6" id="KW-0812">Transmembrane</keyword>